<dbReference type="Pfam" id="PF06505">
    <property type="entry name" value="XylR_N"/>
    <property type="match status" value="1"/>
</dbReference>
<dbReference type="EMBL" id="CP019893">
    <property type="protein sequence ID" value="ARS90745.1"/>
    <property type="molecule type" value="Genomic_DNA"/>
</dbReference>
<dbReference type="InterPro" id="IPR004096">
    <property type="entry name" value="V4R"/>
</dbReference>
<gene>
    <name evidence="2" type="ORF">B1756_14100</name>
</gene>
<evidence type="ECO:0000259" key="1">
    <source>
        <dbReference type="SMART" id="SM00989"/>
    </source>
</evidence>
<feature type="domain" description="4-vinyl reductase 4VR" evidence="1">
    <location>
        <begin position="125"/>
        <end position="187"/>
    </location>
</feature>
<dbReference type="InterPro" id="IPR010523">
    <property type="entry name" value="XylR_N"/>
</dbReference>
<proteinExistence type="predicted"/>
<dbReference type="InterPro" id="IPR024096">
    <property type="entry name" value="NO_sig/Golgi_transp_ligand-bd"/>
</dbReference>
<dbReference type="Gene3D" id="3.30.1380.20">
    <property type="entry name" value="Trafficking protein particle complex subunit 3"/>
    <property type="match status" value="1"/>
</dbReference>
<protein>
    <recommendedName>
        <fullName evidence="1">4-vinyl reductase 4VR domain-containing protein</fullName>
    </recommendedName>
</protein>
<dbReference type="AlphaFoldDB" id="A0A2Z2HX33"/>
<dbReference type="SUPFAM" id="SSF111126">
    <property type="entry name" value="Ligand-binding domain in the NO signalling and Golgi transport"/>
    <property type="match status" value="1"/>
</dbReference>
<dbReference type="Proteomes" id="UP000250088">
    <property type="component" value="Chromosome"/>
</dbReference>
<evidence type="ECO:0000313" key="2">
    <source>
        <dbReference type="EMBL" id="ARS90745.1"/>
    </source>
</evidence>
<organism evidence="2 3">
    <name type="scientific">Natrarchaeobaculum aegyptiacum</name>
    <dbReference type="NCBI Taxonomy" id="745377"/>
    <lineage>
        <taxon>Archaea</taxon>
        <taxon>Methanobacteriati</taxon>
        <taxon>Methanobacteriota</taxon>
        <taxon>Stenosarchaea group</taxon>
        <taxon>Halobacteria</taxon>
        <taxon>Halobacteriales</taxon>
        <taxon>Natrialbaceae</taxon>
        <taxon>Natrarchaeobaculum</taxon>
    </lineage>
</organism>
<keyword evidence="3" id="KW-1185">Reference proteome</keyword>
<reference evidence="3" key="1">
    <citation type="submission" date="2017-02" db="EMBL/GenBank/DDBJ databases">
        <title>Natronthermophilus aegyptiacus gen. nov.,sp. nov., an aerobic, extremely halophilic alkalithermophilic archaeon isolated from the athalassohaline Wadi An Natrun, Egypt.</title>
        <authorList>
            <person name="Zhao B."/>
        </authorList>
    </citation>
    <scope>NUCLEOTIDE SEQUENCE [LARGE SCALE GENOMIC DNA]</scope>
    <source>
        <strain evidence="3">JW/NM-HA 15</strain>
    </source>
</reference>
<dbReference type="SMART" id="SM00989">
    <property type="entry name" value="V4R"/>
    <property type="match status" value="1"/>
</dbReference>
<sequence>MDVTLDRMRASDFDLEEDLKYGTEPGVNTFRNDRMMILNADAFGLLRQQILNEFGEEKAYKFFFRFGFQSGYSDFLQINTNYEFESDDELLKAGPKIHTDKGMVSASPTELEYDRESGDFLFKGTWKNSYEAQQHIIYNGESDQPVCWSLMGYASAWCSGFIERPVLGLESKCEGAGDDVCEWEIKPITEWGSEADPFILALEDLFVGEELMKYYSYIGEREGFSGKMELAKQTNLPEVKASTASGHKENVEKFREAIEDILGEKPPEL</sequence>
<dbReference type="Pfam" id="PF02830">
    <property type="entry name" value="V4R"/>
    <property type="match status" value="1"/>
</dbReference>
<name>A0A2Z2HX33_9EURY</name>
<dbReference type="KEGG" id="naj:B1756_14100"/>
<evidence type="ECO:0000313" key="3">
    <source>
        <dbReference type="Proteomes" id="UP000250088"/>
    </source>
</evidence>
<accession>A0A2Z2HX33</accession>